<organism evidence="2 3">
    <name type="scientific">Candidatus Fervidibacter sacchari</name>
    <dbReference type="NCBI Taxonomy" id="1448929"/>
    <lineage>
        <taxon>Bacteria</taxon>
        <taxon>Candidatus Fervidibacterota</taxon>
        <taxon>Candidatus Fervidibacter</taxon>
    </lineage>
</organism>
<dbReference type="Gene3D" id="3.30.70.2660">
    <property type="match status" value="1"/>
</dbReference>
<name>A0ABT2ERW5_9BACT</name>
<protein>
    <submittedName>
        <fullName evidence="2">CRISPR-associated protein Cas5h</fullName>
    </submittedName>
</protein>
<reference evidence="2 3" key="1">
    <citation type="submission" date="2022-08" db="EMBL/GenBank/DDBJ databases">
        <title>Bacterial and archaeal communities from various locations to study Microbial Dark Matter (Phase II).</title>
        <authorList>
            <person name="Stepanauskas R."/>
        </authorList>
    </citation>
    <scope>NUCLEOTIDE SEQUENCE [LARGE SCALE GENOMIC DNA]</scope>
    <source>
        <strain evidence="2 3">PD1</strain>
    </source>
</reference>
<evidence type="ECO:0000313" key="3">
    <source>
        <dbReference type="Proteomes" id="UP001204798"/>
    </source>
</evidence>
<proteinExistence type="predicted"/>
<evidence type="ECO:0000256" key="1">
    <source>
        <dbReference type="ARBA" id="ARBA00023118"/>
    </source>
</evidence>
<dbReference type="InterPro" id="IPR021124">
    <property type="entry name" value="CRISPR-assoc_prot_Cas5"/>
</dbReference>
<dbReference type="Proteomes" id="UP001204798">
    <property type="component" value="Unassembled WGS sequence"/>
</dbReference>
<dbReference type="Pfam" id="PF09704">
    <property type="entry name" value="Cas_Cas5d"/>
    <property type="match status" value="2"/>
</dbReference>
<evidence type="ECO:0000313" key="2">
    <source>
        <dbReference type="EMBL" id="MCS3920676.1"/>
    </source>
</evidence>
<gene>
    <name evidence="2" type="ORF">M2350_003111</name>
</gene>
<keyword evidence="3" id="KW-1185">Reference proteome</keyword>
<dbReference type="InterPro" id="IPR013422">
    <property type="entry name" value="CRISPR-assoc_prot_Cas5_N"/>
</dbReference>
<accession>A0ABT2ERW5</accession>
<dbReference type="EMBL" id="JANUCP010000006">
    <property type="protein sequence ID" value="MCS3920676.1"/>
    <property type="molecule type" value="Genomic_DNA"/>
</dbReference>
<sequence length="323" mass="36412">MAGSLYGFIVDAEMTYFACFRKPTSTSLMLTYPVPPFTTIIGMIANALGVSRPVYFEGIAKLQELLCLNLRPIYIPQRPSRETARILKLLADDLEQALTNLVEAFRAGASETLLKELIERAIQASKRPRRPYFTHALTQVSESLGKSLSLQHAAEICERLWQEFRKTSRSKPVEFPSSPMHKYFLVRPAFRFFVASEDNEAISEIVNALRQPERPLYLGQSDDMVVVEIVWQGEVLPTESDQAWAMLVGARASNEQSVELLRLPLAFASERQLLYSPLLSLPTRFPFQLPNPEPMWRFGDETVPLICIREAMKNAVAGETGGN</sequence>
<dbReference type="NCBIfam" id="TIGR02593">
    <property type="entry name" value="CRISPR_cas5"/>
    <property type="match status" value="1"/>
</dbReference>
<dbReference type="RefSeq" id="WP_259100660.1">
    <property type="nucleotide sequence ID" value="NZ_CP130454.1"/>
</dbReference>
<comment type="caution">
    <text evidence="2">The sequence shown here is derived from an EMBL/GenBank/DDBJ whole genome shotgun (WGS) entry which is preliminary data.</text>
</comment>
<keyword evidence="1" id="KW-0051">Antiviral defense</keyword>